<dbReference type="InterPro" id="IPR038883">
    <property type="entry name" value="AN11006-like"/>
</dbReference>
<accession>A0A6A6WW51</accession>
<feature type="compositionally biased region" description="Basic and acidic residues" evidence="1">
    <location>
        <begin position="50"/>
        <end position="62"/>
    </location>
</feature>
<dbReference type="InterPro" id="IPR045518">
    <property type="entry name" value="2EXR"/>
</dbReference>
<keyword evidence="4" id="KW-1185">Reference proteome</keyword>
<reference evidence="3" key="1">
    <citation type="journal article" date="2020" name="Stud. Mycol.">
        <title>101 Dothideomycetes genomes: a test case for predicting lifestyles and emergence of pathogens.</title>
        <authorList>
            <person name="Haridas S."/>
            <person name="Albert R."/>
            <person name="Binder M."/>
            <person name="Bloem J."/>
            <person name="Labutti K."/>
            <person name="Salamov A."/>
            <person name="Andreopoulos B."/>
            <person name="Baker S."/>
            <person name="Barry K."/>
            <person name="Bills G."/>
            <person name="Bluhm B."/>
            <person name="Cannon C."/>
            <person name="Castanera R."/>
            <person name="Culley D."/>
            <person name="Daum C."/>
            <person name="Ezra D."/>
            <person name="Gonzalez J."/>
            <person name="Henrissat B."/>
            <person name="Kuo A."/>
            <person name="Liang C."/>
            <person name="Lipzen A."/>
            <person name="Lutzoni F."/>
            <person name="Magnuson J."/>
            <person name="Mondo S."/>
            <person name="Nolan M."/>
            <person name="Ohm R."/>
            <person name="Pangilinan J."/>
            <person name="Park H.-J."/>
            <person name="Ramirez L."/>
            <person name="Alfaro M."/>
            <person name="Sun H."/>
            <person name="Tritt A."/>
            <person name="Yoshinaga Y."/>
            <person name="Zwiers L.-H."/>
            <person name="Turgeon B."/>
            <person name="Goodwin S."/>
            <person name="Spatafora J."/>
            <person name="Crous P."/>
            <person name="Grigoriev I."/>
        </authorList>
    </citation>
    <scope>NUCLEOTIDE SEQUENCE</scope>
    <source>
        <strain evidence="3">CBS 109.77</strain>
    </source>
</reference>
<organism evidence="3 4">
    <name type="scientific">Melanomma pulvis-pyrius CBS 109.77</name>
    <dbReference type="NCBI Taxonomy" id="1314802"/>
    <lineage>
        <taxon>Eukaryota</taxon>
        <taxon>Fungi</taxon>
        <taxon>Dikarya</taxon>
        <taxon>Ascomycota</taxon>
        <taxon>Pezizomycotina</taxon>
        <taxon>Dothideomycetes</taxon>
        <taxon>Pleosporomycetidae</taxon>
        <taxon>Pleosporales</taxon>
        <taxon>Melanommataceae</taxon>
        <taxon>Melanomma</taxon>
    </lineage>
</organism>
<dbReference type="PANTHER" id="PTHR42085">
    <property type="entry name" value="F-BOX DOMAIN-CONTAINING PROTEIN"/>
    <property type="match status" value="1"/>
</dbReference>
<feature type="region of interest" description="Disordered" evidence="1">
    <location>
        <begin position="49"/>
        <end position="83"/>
    </location>
</feature>
<protein>
    <recommendedName>
        <fullName evidence="2">2EXR domain-containing protein</fullName>
    </recommendedName>
</protein>
<dbReference type="EMBL" id="MU002225">
    <property type="protein sequence ID" value="KAF2788336.1"/>
    <property type="molecule type" value="Genomic_DNA"/>
</dbReference>
<dbReference type="Pfam" id="PF20150">
    <property type="entry name" value="2EXR"/>
    <property type="match status" value="1"/>
</dbReference>
<dbReference type="AlphaFoldDB" id="A0A6A6WW51"/>
<proteinExistence type="predicted"/>
<evidence type="ECO:0000256" key="1">
    <source>
        <dbReference type="SAM" id="MobiDB-lite"/>
    </source>
</evidence>
<evidence type="ECO:0000313" key="3">
    <source>
        <dbReference type="EMBL" id="KAF2788336.1"/>
    </source>
</evidence>
<dbReference type="Proteomes" id="UP000799757">
    <property type="component" value="Unassembled WGS sequence"/>
</dbReference>
<evidence type="ECO:0000259" key="2">
    <source>
        <dbReference type="Pfam" id="PF20150"/>
    </source>
</evidence>
<evidence type="ECO:0000313" key="4">
    <source>
        <dbReference type="Proteomes" id="UP000799757"/>
    </source>
</evidence>
<sequence length="292" mass="32956">MMGEVKHYGTFDLYDPDRPAGETSVSSKIDAQALGRNVRAWMRNRLRSKTSREGAIKTESIEKPATNEPTPPPATSPINAIDPSKPTFSSLPGEIRNNIYHLSLFPRHPSLLAIYYSHPQDIFRTLLRNPLFRVSRQIRAEALSFLAATKDFRLPGVCTATTFFRYIGPIGRANLTSVTLAFLSPNNVEMEGGSELLRLLKEVRGSGLKRFTVGLQFHTAMSEGAWMFLKRLREALVSECEEIEVKWCFLENGVTNELNGKSRRIVGEMEKVYGKENRIYGSIWELVDVKCI</sequence>
<dbReference type="OrthoDB" id="62952at2759"/>
<dbReference type="PANTHER" id="PTHR42085:SF1">
    <property type="entry name" value="F-BOX DOMAIN-CONTAINING PROTEIN"/>
    <property type="match status" value="1"/>
</dbReference>
<name>A0A6A6WW51_9PLEO</name>
<feature type="domain" description="2EXR" evidence="2">
    <location>
        <begin position="86"/>
        <end position="148"/>
    </location>
</feature>
<feature type="region of interest" description="Disordered" evidence="1">
    <location>
        <begin position="1"/>
        <end position="28"/>
    </location>
</feature>
<gene>
    <name evidence="3" type="ORF">K505DRAFT_378965</name>
</gene>
<feature type="compositionally biased region" description="Basic and acidic residues" evidence="1">
    <location>
        <begin position="1"/>
        <end position="20"/>
    </location>
</feature>